<evidence type="ECO:0000256" key="2">
    <source>
        <dbReference type="ARBA" id="ARBA00004174"/>
    </source>
</evidence>
<keyword evidence="18" id="KW-1185">Reference proteome</keyword>
<accession>A0AAV6ZY02</accession>
<keyword evidence="12 15" id="KW-0503">Monooxygenase</keyword>
<dbReference type="EC" id="1.14.14.1" evidence="5"/>
<dbReference type="CDD" id="cd11026">
    <property type="entry name" value="CYP2"/>
    <property type="match status" value="1"/>
</dbReference>
<organism evidence="17 18">
    <name type="scientific">Engystomops pustulosus</name>
    <name type="common">Tungara frog</name>
    <name type="synonym">Physalaemus pustulosus</name>
    <dbReference type="NCBI Taxonomy" id="76066"/>
    <lineage>
        <taxon>Eukaryota</taxon>
        <taxon>Metazoa</taxon>
        <taxon>Chordata</taxon>
        <taxon>Craniata</taxon>
        <taxon>Vertebrata</taxon>
        <taxon>Euteleostomi</taxon>
        <taxon>Amphibia</taxon>
        <taxon>Batrachia</taxon>
        <taxon>Anura</taxon>
        <taxon>Neobatrachia</taxon>
        <taxon>Hyloidea</taxon>
        <taxon>Leptodactylidae</taxon>
        <taxon>Leiuperinae</taxon>
        <taxon>Engystomops</taxon>
    </lineage>
</organism>
<dbReference type="FunFam" id="1.10.630.10:FF:000001">
    <property type="entry name" value="Cytochrome P450, family 2"/>
    <property type="match status" value="1"/>
</dbReference>
<evidence type="ECO:0000256" key="13">
    <source>
        <dbReference type="ARBA" id="ARBA00023136"/>
    </source>
</evidence>
<gene>
    <name evidence="17" type="ORF">GDO81_003119</name>
</gene>
<dbReference type="PRINTS" id="PR00385">
    <property type="entry name" value="P450"/>
</dbReference>
<evidence type="ECO:0000256" key="8">
    <source>
        <dbReference type="ARBA" id="ARBA00022824"/>
    </source>
</evidence>
<dbReference type="Gene3D" id="1.10.630.10">
    <property type="entry name" value="Cytochrome P450"/>
    <property type="match status" value="1"/>
</dbReference>
<dbReference type="GO" id="GO:0005789">
    <property type="term" value="C:endoplasmic reticulum membrane"/>
    <property type="evidence" value="ECO:0007669"/>
    <property type="project" value="UniProtKB-SubCell"/>
</dbReference>
<feature type="signal peptide" evidence="16">
    <location>
        <begin position="1"/>
        <end position="25"/>
    </location>
</feature>
<name>A0AAV6ZY02_ENGPU</name>
<dbReference type="SUPFAM" id="SSF48264">
    <property type="entry name" value="Cytochrome P450"/>
    <property type="match status" value="1"/>
</dbReference>
<dbReference type="PANTHER" id="PTHR24300">
    <property type="entry name" value="CYTOCHROME P450 508A4-RELATED"/>
    <property type="match status" value="1"/>
</dbReference>
<dbReference type="InterPro" id="IPR050182">
    <property type="entry name" value="Cytochrome_P450_fam2"/>
</dbReference>
<dbReference type="InterPro" id="IPR001128">
    <property type="entry name" value="Cyt_P450"/>
</dbReference>
<protein>
    <recommendedName>
        <fullName evidence="5">unspecific monooxygenase</fullName>
        <ecNumber evidence="5">1.14.14.1</ecNumber>
    </recommendedName>
</protein>
<dbReference type="PANTHER" id="PTHR24300:SF356">
    <property type="entry name" value="CYTOCHROME P450 2E1"/>
    <property type="match status" value="1"/>
</dbReference>
<dbReference type="GO" id="GO:0006805">
    <property type="term" value="P:xenobiotic metabolic process"/>
    <property type="evidence" value="ECO:0007669"/>
    <property type="project" value="TreeGrafter"/>
</dbReference>
<keyword evidence="9" id="KW-0492">Microsome</keyword>
<evidence type="ECO:0000256" key="15">
    <source>
        <dbReference type="RuleBase" id="RU000461"/>
    </source>
</evidence>
<sequence length="496" mass="56490">MEIIGASTLLLIVCIVFIVLSITQAQKGKSKGKLPPGPTPLPILGNLLQLNGKEVHKSLIKLSEKYGPVYTLHMGMDPVVVLCSYDAVKEALIDNAEVFSGRGYMPFMDKFNSGGHGLVGSNGERWKQLRRFSLMTLRNFGMGKRSIEQRIQEEAQFLVEEFQKSKGQQLDPTFYLSKAVSNVICSVVFGKRFKYEDKEFLTLLDLLHKIFIGFSSAWGQIYNIYPNVMQKIPGPHHKLFAAGEVIKEFISKRVKMHRETLDPNDPRDFIDCFIMRMQQEKDISTTEFHEEAMVNTIFDLFGAGTETVSSTLRYGMLILLKHPDVEERIHQEIDKVIGRDRAPCIEDRSHMPYTDAAIHEIQRFIDIVPLGVPHKVTQDLTFRDYFIPKGTTVYTVLSSVLRDPKQFKCPDQFNPGHFLDDKGKFRRNDGYMPFSSGKRICAGEGLARMELFLFLTTILQNFTLRSPVDREEIDLTPSMSGFGNLPPNYELAFIPR</sequence>
<dbReference type="GO" id="GO:0005506">
    <property type="term" value="F:iron ion binding"/>
    <property type="evidence" value="ECO:0007669"/>
    <property type="project" value="InterPro"/>
</dbReference>
<evidence type="ECO:0000256" key="7">
    <source>
        <dbReference type="ARBA" id="ARBA00022723"/>
    </source>
</evidence>
<dbReference type="InterPro" id="IPR002401">
    <property type="entry name" value="Cyt_P450_E_grp-I"/>
</dbReference>
<evidence type="ECO:0000256" key="12">
    <source>
        <dbReference type="ARBA" id="ARBA00023033"/>
    </source>
</evidence>
<evidence type="ECO:0000313" key="18">
    <source>
        <dbReference type="Proteomes" id="UP000824782"/>
    </source>
</evidence>
<dbReference type="GO" id="GO:0020037">
    <property type="term" value="F:heme binding"/>
    <property type="evidence" value="ECO:0007669"/>
    <property type="project" value="InterPro"/>
</dbReference>
<evidence type="ECO:0000256" key="3">
    <source>
        <dbReference type="ARBA" id="ARBA00004406"/>
    </source>
</evidence>
<evidence type="ECO:0000256" key="11">
    <source>
        <dbReference type="ARBA" id="ARBA00023004"/>
    </source>
</evidence>
<comment type="caution">
    <text evidence="17">The sequence shown here is derived from an EMBL/GenBank/DDBJ whole genome shotgun (WGS) entry which is preliminary data.</text>
</comment>
<dbReference type="GO" id="GO:0019373">
    <property type="term" value="P:epoxygenase P450 pathway"/>
    <property type="evidence" value="ECO:0007669"/>
    <property type="project" value="TreeGrafter"/>
</dbReference>
<reference evidence="17" key="1">
    <citation type="thesis" date="2020" institute="ProQuest LLC" country="789 East Eisenhower Parkway, Ann Arbor, MI, USA">
        <title>Comparative Genomics and Chromosome Evolution.</title>
        <authorList>
            <person name="Mudd A.B."/>
        </authorList>
    </citation>
    <scope>NUCLEOTIDE SEQUENCE</scope>
    <source>
        <strain evidence="17">237g6f4</strain>
        <tissue evidence="17">Blood</tissue>
    </source>
</reference>
<proteinExistence type="inferred from homology"/>
<evidence type="ECO:0000256" key="10">
    <source>
        <dbReference type="ARBA" id="ARBA00023002"/>
    </source>
</evidence>
<dbReference type="GO" id="GO:0008392">
    <property type="term" value="F:arachidonate epoxygenase activity"/>
    <property type="evidence" value="ECO:0007669"/>
    <property type="project" value="TreeGrafter"/>
</dbReference>
<evidence type="ECO:0000256" key="16">
    <source>
        <dbReference type="SAM" id="SignalP"/>
    </source>
</evidence>
<dbReference type="PROSITE" id="PS00086">
    <property type="entry name" value="CYTOCHROME_P450"/>
    <property type="match status" value="1"/>
</dbReference>
<keyword evidence="8" id="KW-0256">Endoplasmic reticulum</keyword>
<dbReference type="AlphaFoldDB" id="A0AAV6ZY02"/>
<keyword evidence="6 14" id="KW-0349">Heme</keyword>
<keyword evidence="10 15" id="KW-0560">Oxidoreductase</keyword>
<comment type="similarity">
    <text evidence="4 15">Belongs to the cytochrome P450 family.</text>
</comment>
<dbReference type="GO" id="GO:0016712">
    <property type="term" value="F:oxidoreductase activity, acting on paired donors, with incorporation or reduction of molecular oxygen, reduced flavin or flavoprotein as one donor, and incorporation of one atom of oxygen"/>
    <property type="evidence" value="ECO:0007669"/>
    <property type="project" value="UniProtKB-EC"/>
</dbReference>
<dbReference type="InterPro" id="IPR017972">
    <property type="entry name" value="Cyt_P450_CS"/>
</dbReference>
<comment type="cofactor">
    <cofactor evidence="1 14">
        <name>heme</name>
        <dbReference type="ChEBI" id="CHEBI:30413"/>
    </cofactor>
</comment>
<dbReference type="InterPro" id="IPR036396">
    <property type="entry name" value="Cyt_P450_sf"/>
</dbReference>
<evidence type="ECO:0000313" key="17">
    <source>
        <dbReference type="EMBL" id="KAG8552873.1"/>
    </source>
</evidence>
<dbReference type="PRINTS" id="PR01684">
    <property type="entry name" value="EP450ICYP2A"/>
</dbReference>
<evidence type="ECO:0000256" key="1">
    <source>
        <dbReference type="ARBA" id="ARBA00001971"/>
    </source>
</evidence>
<dbReference type="PRINTS" id="PR00463">
    <property type="entry name" value="EP450I"/>
</dbReference>
<evidence type="ECO:0000256" key="14">
    <source>
        <dbReference type="PIRSR" id="PIRSR602401-1"/>
    </source>
</evidence>
<evidence type="ECO:0000256" key="5">
    <source>
        <dbReference type="ARBA" id="ARBA00012109"/>
    </source>
</evidence>
<dbReference type="Proteomes" id="UP000824782">
    <property type="component" value="Unassembled WGS sequence"/>
</dbReference>
<dbReference type="EMBL" id="WNYA01000010">
    <property type="protein sequence ID" value="KAG8552873.1"/>
    <property type="molecule type" value="Genomic_DNA"/>
</dbReference>
<keyword evidence="16" id="KW-0732">Signal</keyword>
<dbReference type="InterPro" id="IPR008067">
    <property type="entry name" value="Cyt_P450_E_grp-I_CYP2A-like"/>
</dbReference>
<evidence type="ECO:0000256" key="4">
    <source>
        <dbReference type="ARBA" id="ARBA00010617"/>
    </source>
</evidence>
<keyword evidence="13" id="KW-0472">Membrane</keyword>
<feature type="binding site" description="axial binding residue" evidence="14">
    <location>
        <position position="441"/>
    </location>
    <ligand>
        <name>heme</name>
        <dbReference type="ChEBI" id="CHEBI:30413"/>
    </ligand>
    <ligandPart>
        <name>Fe</name>
        <dbReference type="ChEBI" id="CHEBI:18248"/>
    </ligandPart>
</feature>
<evidence type="ECO:0000256" key="6">
    <source>
        <dbReference type="ARBA" id="ARBA00022617"/>
    </source>
</evidence>
<feature type="chain" id="PRO_5043731236" description="unspecific monooxygenase" evidence="16">
    <location>
        <begin position="26"/>
        <end position="496"/>
    </location>
</feature>
<dbReference type="Pfam" id="PF00067">
    <property type="entry name" value="p450"/>
    <property type="match status" value="1"/>
</dbReference>
<keyword evidence="7 14" id="KW-0479">Metal-binding</keyword>
<comment type="subcellular location">
    <subcellularLocation>
        <location evidence="3">Endoplasmic reticulum membrane</location>
        <topology evidence="3">Peripheral membrane protein</topology>
    </subcellularLocation>
    <subcellularLocation>
        <location evidence="2">Microsome membrane</location>
        <topology evidence="2">Peripheral membrane protein</topology>
    </subcellularLocation>
</comment>
<evidence type="ECO:0000256" key="9">
    <source>
        <dbReference type="ARBA" id="ARBA00022848"/>
    </source>
</evidence>
<keyword evidence="11 14" id="KW-0408">Iron</keyword>